<dbReference type="PANTHER" id="PTHR46630:SF1">
    <property type="entry name" value="TETRATRICOPEPTIDE REPEAT PROTEIN 29"/>
    <property type="match status" value="1"/>
</dbReference>
<organism evidence="8 9">
    <name type="scientific">Cryptolaemus montrouzieri</name>
    <dbReference type="NCBI Taxonomy" id="559131"/>
    <lineage>
        <taxon>Eukaryota</taxon>
        <taxon>Metazoa</taxon>
        <taxon>Ecdysozoa</taxon>
        <taxon>Arthropoda</taxon>
        <taxon>Hexapoda</taxon>
        <taxon>Insecta</taxon>
        <taxon>Pterygota</taxon>
        <taxon>Neoptera</taxon>
        <taxon>Endopterygota</taxon>
        <taxon>Coleoptera</taxon>
        <taxon>Polyphaga</taxon>
        <taxon>Cucujiformia</taxon>
        <taxon>Coccinelloidea</taxon>
        <taxon>Coccinellidae</taxon>
        <taxon>Scymninae</taxon>
        <taxon>Scymnini</taxon>
        <taxon>Cryptolaemus</taxon>
    </lineage>
</organism>
<dbReference type="AlphaFoldDB" id="A0ABD2MK13"/>
<keyword evidence="4" id="KW-0802">TPR repeat</keyword>
<protein>
    <recommendedName>
        <fullName evidence="5">Tetratricopeptide repeat protein 29</fullName>
    </recommendedName>
</protein>
<keyword evidence="3" id="KW-0677">Repeat</keyword>
<keyword evidence="9" id="KW-1185">Reference proteome</keyword>
<name>A0ABD2MK13_9CUCU</name>
<dbReference type="SMART" id="SM00028">
    <property type="entry name" value="TPR"/>
    <property type="match status" value="3"/>
</dbReference>
<dbReference type="InterPro" id="IPR019734">
    <property type="entry name" value="TPR_rpt"/>
</dbReference>
<keyword evidence="2" id="KW-0963">Cytoplasm</keyword>
<dbReference type="GO" id="GO:0005737">
    <property type="term" value="C:cytoplasm"/>
    <property type="evidence" value="ECO:0007669"/>
    <property type="project" value="UniProtKB-SubCell"/>
</dbReference>
<evidence type="ECO:0000313" key="8">
    <source>
        <dbReference type="EMBL" id="KAL3266739.1"/>
    </source>
</evidence>
<comment type="subcellular location">
    <subcellularLocation>
        <location evidence="1">Cytoplasm</location>
    </subcellularLocation>
</comment>
<feature type="region of interest" description="Disordered" evidence="7">
    <location>
        <begin position="499"/>
        <end position="529"/>
    </location>
</feature>
<evidence type="ECO:0000256" key="3">
    <source>
        <dbReference type="ARBA" id="ARBA00022737"/>
    </source>
</evidence>
<feature type="compositionally biased region" description="Polar residues" evidence="7">
    <location>
        <begin position="505"/>
        <end position="520"/>
    </location>
</feature>
<sequence>MITSELIKLCPGKRAAALKRIEAERKIKMRAKLPVLTREEVIRYRLPAHEAVIRAIKQDGFVNTGEFIKQLIDYQEYVRNFYGPDTNIWLRPRLMFNMDLLYHLRDGLCRAEKAHMIDHIGTEVNEMLKLAVEYAFGDEDWWWLGHQLLDQSIIISKDFKKDGGMHHATARYIFGKFLLEKITDVDAALEHLNIARNMSVGTAWTARGIFQDYQRSIFTEVSILLYLVILKQARKCMKSDTHLAIKLCKMARKAALDGCHYAGETEAYIAEGECEQLIYDTKSAITSFQKALAIQASHEDPKWKCEALSHLAVAYLKHGLLALALQMLHELREYAHMHQLIFYVAQAYKYLGEYYLREGTPKNSTPLLKIALKLFNEQQYIAEAESTRNYAAISIGIELINSYIQLVVDCVDTNQDYEQFMKKLIGWKDSRKTFWQDLKGEISFRSLEDMKNEDEEDFLIHHQADDQMLSKEVVLSVLSLIDSKDSFYASGSRKSIKAKDDVGDQLQNSSMEKSTGTHGNENTDDEDKKLVTLHIAENFEDD</sequence>
<evidence type="ECO:0000256" key="5">
    <source>
        <dbReference type="ARBA" id="ARBA00040665"/>
    </source>
</evidence>
<dbReference type="PANTHER" id="PTHR46630">
    <property type="entry name" value="TETRATRICOPEPTIDE REPEAT PROTEIN 29"/>
    <property type="match status" value="1"/>
</dbReference>
<evidence type="ECO:0000256" key="7">
    <source>
        <dbReference type="SAM" id="MobiDB-lite"/>
    </source>
</evidence>
<dbReference type="Proteomes" id="UP001516400">
    <property type="component" value="Unassembled WGS sequence"/>
</dbReference>
<dbReference type="SUPFAM" id="SSF48452">
    <property type="entry name" value="TPR-like"/>
    <property type="match status" value="1"/>
</dbReference>
<accession>A0ABD2MK13</accession>
<proteinExistence type="predicted"/>
<dbReference type="EMBL" id="JABFTP020000001">
    <property type="protein sequence ID" value="KAL3266739.1"/>
    <property type="molecule type" value="Genomic_DNA"/>
</dbReference>
<reference evidence="8 9" key="1">
    <citation type="journal article" date="2021" name="BMC Biol.">
        <title>Horizontally acquired antibacterial genes associated with adaptive radiation of ladybird beetles.</title>
        <authorList>
            <person name="Li H.S."/>
            <person name="Tang X.F."/>
            <person name="Huang Y.H."/>
            <person name="Xu Z.Y."/>
            <person name="Chen M.L."/>
            <person name="Du X.Y."/>
            <person name="Qiu B.Y."/>
            <person name="Chen P.T."/>
            <person name="Zhang W."/>
            <person name="Slipinski A."/>
            <person name="Escalona H.E."/>
            <person name="Waterhouse R.M."/>
            <person name="Zwick A."/>
            <person name="Pang H."/>
        </authorList>
    </citation>
    <scope>NUCLEOTIDE SEQUENCE [LARGE SCALE GENOMIC DNA]</scope>
    <source>
        <strain evidence="8">SYSU2018</strain>
    </source>
</reference>
<comment type="function">
    <text evidence="6">Axonemal protein which is implicated in axonemal and/or peri-axonemal structure assembly and regulates flagellum assembly and beating and therefore sperm motility.</text>
</comment>
<dbReference type="InterPro" id="IPR051476">
    <property type="entry name" value="Bac_ResReg_Asp_Phosphatase"/>
</dbReference>
<gene>
    <name evidence="8" type="ORF">HHI36_010900</name>
</gene>
<comment type="caution">
    <text evidence="8">The sequence shown here is derived from an EMBL/GenBank/DDBJ whole genome shotgun (WGS) entry which is preliminary data.</text>
</comment>
<evidence type="ECO:0000256" key="2">
    <source>
        <dbReference type="ARBA" id="ARBA00022490"/>
    </source>
</evidence>
<evidence type="ECO:0000256" key="1">
    <source>
        <dbReference type="ARBA" id="ARBA00004496"/>
    </source>
</evidence>
<evidence type="ECO:0000313" key="9">
    <source>
        <dbReference type="Proteomes" id="UP001516400"/>
    </source>
</evidence>
<dbReference type="Gene3D" id="1.25.40.10">
    <property type="entry name" value="Tetratricopeptide repeat domain"/>
    <property type="match status" value="1"/>
</dbReference>
<evidence type="ECO:0000256" key="4">
    <source>
        <dbReference type="ARBA" id="ARBA00022803"/>
    </source>
</evidence>
<evidence type="ECO:0000256" key="6">
    <source>
        <dbReference type="ARBA" id="ARBA00044739"/>
    </source>
</evidence>
<dbReference type="InterPro" id="IPR011990">
    <property type="entry name" value="TPR-like_helical_dom_sf"/>
</dbReference>